<gene>
    <name evidence="1" type="ORF">CAC42_4076</name>
</gene>
<keyword evidence="2" id="KW-1185">Reference proteome</keyword>
<organism evidence="1 2">
    <name type="scientific">Sphaceloma murrayae</name>
    <dbReference type="NCBI Taxonomy" id="2082308"/>
    <lineage>
        <taxon>Eukaryota</taxon>
        <taxon>Fungi</taxon>
        <taxon>Dikarya</taxon>
        <taxon>Ascomycota</taxon>
        <taxon>Pezizomycotina</taxon>
        <taxon>Dothideomycetes</taxon>
        <taxon>Dothideomycetidae</taxon>
        <taxon>Myriangiales</taxon>
        <taxon>Elsinoaceae</taxon>
        <taxon>Sphaceloma</taxon>
    </lineage>
</organism>
<reference evidence="1 2" key="1">
    <citation type="submission" date="2017-06" db="EMBL/GenBank/DDBJ databases">
        <title>Draft genome sequence of a variant of Elsinoe murrayae.</title>
        <authorList>
            <person name="Cheng Q."/>
        </authorList>
    </citation>
    <scope>NUCLEOTIDE SEQUENCE [LARGE SCALE GENOMIC DNA]</scope>
    <source>
        <strain evidence="1 2">CQ-2017a</strain>
    </source>
</reference>
<proteinExistence type="predicted"/>
<evidence type="ECO:0000313" key="2">
    <source>
        <dbReference type="Proteomes" id="UP000243797"/>
    </source>
</evidence>
<dbReference type="EMBL" id="NKHZ01000068">
    <property type="protein sequence ID" value="PNS15624.1"/>
    <property type="molecule type" value="Genomic_DNA"/>
</dbReference>
<name>A0A2K1QKD0_9PEZI</name>
<sequence>MGPPPLEFLQRSEKSKQFWDEKGTWKGRVPIPETSLNISEARLEGEEKELFLKFFRKMLQWKPEDRSDIQDIFMDEWLLADLSEAGEVSWEE</sequence>
<dbReference type="Proteomes" id="UP000243797">
    <property type="component" value="Unassembled WGS sequence"/>
</dbReference>
<dbReference type="AlphaFoldDB" id="A0A2K1QKD0"/>
<comment type="caution">
    <text evidence="1">The sequence shown here is derived from an EMBL/GenBank/DDBJ whole genome shotgun (WGS) entry which is preliminary data.</text>
</comment>
<dbReference type="InParanoid" id="A0A2K1QKD0"/>
<evidence type="ECO:0008006" key="3">
    <source>
        <dbReference type="Google" id="ProtNLM"/>
    </source>
</evidence>
<dbReference type="OrthoDB" id="5979581at2759"/>
<dbReference type="Gene3D" id="1.10.510.10">
    <property type="entry name" value="Transferase(Phosphotransferase) domain 1"/>
    <property type="match status" value="1"/>
</dbReference>
<accession>A0A2K1QKD0</accession>
<evidence type="ECO:0000313" key="1">
    <source>
        <dbReference type="EMBL" id="PNS15624.1"/>
    </source>
</evidence>
<dbReference type="STRING" id="2082308.A0A2K1QKD0"/>
<protein>
    <recommendedName>
        <fullName evidence="3">Protein kinase domain-containing protein</fullName>
    </recommendedName>
</protein>